<evidence type="ECO:0000313" key="1">
    <source>
        <dbReference type="EMBL" id="AAO05557.1"/>
    </source>
</evidence>
<protein>
    <submittedName>
        <fullName evidence="1">Uncharacterized protein</fullName>
    </submittedName>
</protein>
<dbReference type="AlphaFoldDB" id="A0A0H2VJ44"/>
<accession>A0A0H2VJ44</accession>
<proteinExistence type="predicted"/>
<dbReference type="EMBL" id="AE015929">
    <property type="protein sequence ID" value="AAO05557.1"/>
    <property type="molecule type" value="Genomic_DNA"/>
</dbReference>
<name>A0A0H2VJ44_STAES</name>
<dbReference type="KEGG" id="sep:SE_1916"/>
<sequence length="33" mass="4124">MIPSLFFMLYDDRKIHVYSKPEFIKRHQVNKNQ</sequence>
<dbReference type="HOGENOM" id="CLU_3383921_0_0_9"/>
<gene>
    <name evidence="1" type="ordered locus">SE_1916</name>
</gene>
<dbReference type="Proteomes" id="UP000001411">
    <property type="component" value="Chromosome"/>
</dbReference>
<organism evidence="1 2">
    <name type="scientific">Staphylococcus epidermidis (strain ATCC 12228 / FDA PCI 1200)</name>
    <dbReference type="NCBI Taxonomy" id="176280"/>
    <lineage>
        <taxon>Bacteria</taxon>
        <taxon>Bacillati</taxon>
        <taxon>Bacillota</taxon>
        <taxon>Bacilli</taxon>
        <taxon>Bacillales</taxon>
        <taxon>Staphylococcaceae</taxon>
        <taxon>Staphylococcus</taxon>
    </lineage>
</organism>
<dbReference type="OrthoDB" id="9861462at2"/>
<evidence type="ECO:0000313" key="2">
    <source>
        <dbReference type="Proteomes" id="UP000001411"/>
    </source>
</evidence>
<reference evidence="1 2" key="1">
    <citation type="journal article" date="2003" name="Mol. Microbiol.">
        <title>Genome-based analysis of virulence genes in a non-biofilm-forming Staphylococcus epidermidis strain (ATCC 12228).</title>
        <authorList>
            <person name="Zhang Y.Q."/>
            <person name="Ren S.X."/>
            <person name="Li H.L."/>
            <person name="Wang Y.X."/>
            <person name="Fu G."/>
            <person name="Yang J."/>
            <person name="Qin Z.Q."/>
            <person name="Miao Y.G."/>
            <person name="Wang W.Y."/>
            <person name="Chen R.S."/>
            <person name="Shen Y."/>
            <person name="Chen Z."/>
            <person name="Yuan Z.H."/>
            <person name="Zhao G.P."/>
            <person name="Qu D."/>
            <person name="Danchin A."/>
            <person name="Wen Y.M."/>
        </authorList>
    </citation>
    <scope>NUCLEOTIDE SEQUENCE [LARGE SCALE GENOMIC DNA]</scope>
    <source>
        <strain evidence="2">ATCC 12228 / FDA PCI 1200</strain>
    </source>
</reference>